<proteinExistence type="predicted"/>
<dbReference type="Pfam" id="PF05545">
    <property type="entry name" value="FixQ"/>
    <property type="match status" value="1"/>
</dbReference>
<evidence type="ECO:0000256" key="1">
    <source>
        <dbReference type="SAM" id="Phobius"/>
    </source>
</evidence>
<dbReference type="STRING" id="108003.B1C78_12480"/>
<evidence type="ECO:0008006" key="4">
    <source>
        <dbReference type="Google" id="ProtNLM"/>
    </source>
</evidence>
<dbReference type="EMBL" id="MVBK01000078">
    <property type="protein sequence ID" value="OOG23084.1"/>
    <property type="molecule type" value="Genomic_DNA"/>
</dbReference>
<keyword evidence="3" id="KW-1185">Reference proteome</keyword>
<dbReference type="Proteomes" id="UP000189462">
    <property type="component" value="Unassembled WGS sequence"/>
</dbReference>
<dbReference type="RefSeq" id="WP_077279487.1">
    <property type="nucleotide sequence ID" value="NZ_MVBK01000078.1"/>
</dbReference>
<gene>
    <name evidence="2" type="ORF">B1C78_12480</name>
</gene>
<accession>A0A1V3NDM2</accession>
<organism evidence="2 3">
    <name type="scientific">Thioalkalivibrio denitrificans</name>
    <dbReference type="NCBI Taxonomy" id="108003"/>
    <lineage>
        <taxon>Bacteria</taxon>
        <taxon>Pseudomonadati</taxon>
        <taxon>Pseudomonadota</taxon>
        <taxon>Gammaproteobacteria</taxon>
        <taxon>Chromatiales</taxon>
        <taxon>Ectothiorhodospiraceae</taxon>
        <taxon>Thioalkalivibrio</taxon>
    </lineage>
</organism>
<name>A0A1V3NDM2_9GAMM</name>
<dbReference type="AlphaFoldDB" id="A0A1V3NDM2"/>
<reference evidence="2 3" key="1">
    <citation type="submission" date="2017-02" db="EMBL/GenBank/DDBJ databases">
        <title>Genomic diversity within the haloalkaliphilic genus Thioalkalivibrio.</title>
        <authorList>
            <person name="Ahn A.-C."/>
            <person name="Meier-Kolthoff J."/>
            <person name="Overmars L."/>
            <person name="Richter M."/>
            <person name="Woyke T."/>
            <person name="Sorokin D.Y."/>
            <person name="Muyzer G."/>
        </authorList>
    </citation>
    <scope>NUCLEOTIDE SEQUENCE [LARGE SCALE GENOMIC DNA]</scope>
    <source>
        <strain evidence="2 3">ALJD</strain>
    </source>
</reference>
<feature type="transmembrane region" description="Helical" evidence="1">
    <location>
        <begin position="16"/>
        <end position="34"/>
    </location>
</feature>
<keyword evidence="1" id="KW-1133">Transmembrane helix</keyword>
<dbReference type="InterPro" id="IPR008621">
    <property type="entry name" value="Cbb3-typ_cyt_oxidase_comp"/>
</dbReference>
<comment type="caution">
    <text evidence="2">The sequence shown here is derived from an EMBL/GenBank/DDBJ whole genome shotgun (WGS) entry which is preliminary data.</text>
</comment>
<evidence type="ECO:0000313" key="3">
    <source>
        <dbReference type="Proteomes" id="UP000189462"/>
    </source>
</evidence>
<keyword evidence="1" id="KW-0812">Transmembrane</keyword>
<keyword evidence="1" id="KW-0472">Membrane</keyword>
<evidence type="ECO:0000313" key="2">
    <source>
        <dbReference type="EMBL" id="OOG23084.1"/>
    </source>
</evidence>
<dbReference type="OrthoDB" id="7066079at2"/>
<protein>
    <recommendedName>
        <fullName evidence="4">Cbb3-type cytochrome C oxidase subunit 3</fullName>
    </recommendedName>
</protein>
<sequence>MLDLWYWIADLSNSKIVALLLFSTTFVGILLYVFTNRHRTERLESYRYMPFEDDEDKVPHGEDGKK</sequence>